<dbReference type="FunFam" id="1.25.70.10:FF:000002">
    <property type="entry name" value="transcription termination factor 3, mitochondrial"/>
    <property type="match status" value="1"/>
</dbReference>
<sequence>MLRDDGTRSPTSGGQQFGDGCFRPLLYGRHSKIILLVLNALQFCLNLNRILNCSCVNFYAYKIGLNVSLTIFFLNFDRILTKMASLTRQISRCCPLLKKNSVVNSAKQLRKQAVKTWTLPLQQSGLPLFCPYRYSCQLVLKNSKTVLFDNHVRFCSSSTELNQSPDNNSSLVNRPETEIISSSYTEALLEEGLEDTLLSSPFEEVSEDEALQIRAEPPLPFESFTLQDYVNHSETLQKLVLLGVDLSKVEKRSAAGQLLLKLDFEKDIKNIILFLKDVGLEDKQLGPFITRNPYIFKEEVEDLKTRVAYLTSKKFSKEAIAQMVSGAPYLLLFSVERLDNRLGFFQKELGLNSQKTRDVVTRLPRLLTGSLEPIKENLKVYELELGFSKNEIQHIAHRIPKNLGISKRKLTEIFDYVHNVMGIPHSMMVHFPQVFNSKLLRIKERDMFLKFIGRAQYDPKQPNYISLEKLISLPDDVFCTEVAKAEKQDFCIFLKTL</sequence>
<keyword evidence="4" id="KW-0805">Transcription regulation</keyword>
<dbReference type="GO" id="GO:0061668">
    <property type="term" value="P:mitochondrial ribosome assembly"/>
    <property type="evidence" value="ECO:0007669"/>
    <property type="project" value="TreeGrafter"/>
</dbReference>
<proteinExistence type="inferred from homology"/>
<evidence type="ECO:0000256" key="2">
    <source>
        <dbReference type="ARBA" id="ARBA00007692"/>
    </source>
</evidence>
<keyword evidence="3" id="KW-0809">Transit peptide</keyword>
<dbReference type="SMART" id="SM00733">
    <property type="entry name" value="Mterf"/>
    <property type="match status" value="5"/>
</dbReference>
<evidence type="ECO:0000256" key="1">
    <source>
        <dbReference type="ARBA" id="ARBA00004173"/>
    </source>
</evidence>
<dbReference type="Gene3D" id="1.25.70.10">
    <property type="entry name" value="Transcription termination factor 3, mitochondrial"/>
    <property type="match status" value="1"/>
</dbReference>
<dbReference type="Pfam" id="PF02536">
    <property type="entry name" value="mTERF"/>
    <property type="match status" value="1"/>
</dbReference>
<comment type="similarity">
    <text evidence="2">Belongs to the mTERF family.</text>
</comment>
<protein>
    <recommendedName>
        <fullName evidence="7">Transcription termination factor 3, mitochondrial</fullName>
    </recommendedName>
    <alternativeName>
        <fullName evidence="8">mTERF domain-containing protein 1, mitochondrial</fullName>
    </alternativeName>
</protein>
<evidence type="ECO:0000313" key="9">
    <source>
        <dbReference type="EMBL" id="CAI5779214.1"/>
    </source>
</evidence>
<evidence type="ECO:0000256" key="7">
    <source>
        <dbReference type="ARBA" id="ARBA00071275"/>
    </source>
</evidence>
<evidence type="ECO:0000256" key="3">
    <source>
        <dbReference type="ARBA" id="ARBA00022946"/>
    </source>
</evidence>
<dbReference type="GO" id="GO:0006390">
    <property type="term" value="P:mitochondrial transcription"/>
    <property type="evidence" value="ECO:0007669"/>
    <property type="project" value="TreeGrafter"/>
</dbReference>
<keyword evidence="6" id="KW-0804">Transcription</keyword>
<dbReference type="GO" id="GO:0003676">
    <property type="term" value="F:nucleic acid binding"/>
    <property type="evidence" value="ECO:0007669"/>
    <property type="project" value="InterPro"/>
</dbReference>
<dbReference type="InterPro" id="IPR003690">
    <property type="entry name" value="MTERF"/>
</dbReference>
<accession>A0AA35P8R3</accession>
<comment type="subcellular location">
    <subcellularLocation>
        <location evidence="1">Mitochondrion</location>
    </subcellularLocation>
</comment>
<dbReference type="EMBL" id="OX395132">
    <property type="protein sequence ID" value="CAI5779214.1"/>
    <property type="molecule type" value="Genomic_DNA"/>
</dbReference>
<dbReference type="PANTHER" id="PTHR13068:SF194">
    <property type="entry name" value="TRANSCRIPTION TERMINATION FACTOR 3, MITOCHONDRIAL"/>
    <property type="match status" value="1"/>
</dbReference>
<evidence type="ECO:0000256" key="5">
    <source>
        <dbReference type="ARBA" id="ARBA00023128"/>
    </source>
</evidence>
<keyword evidence="5" id="KW-0496">Mitochondrion</keyword>
<gene>
    <name evidence="9" type="ORF">PODLI_1B032199</name>
</gene>
<evidence type="ECO:0000256" key="4">
    <source>
        <dbReference type="ARBA" id="ARBA00023015"/>
    </source>
</evidence>
<dbReference type="GO" id="GO:0005739">
    <property type="term" value="C:mitochondrion"/>
    <property type="evidence" value="ECO:0007669"/>
    <property type="project" value="UniProtKB-SubCell"/>
</dbReference>
<evidence type="ECO:0000256" key="6">
    <source>
        <dbReference type="ARBA" id="ARBA00023163"/>
    </source>
</evidence>
<dbReference type="GO" id="GO:0006355">
    <property type="term" value="P:regulation of DNA-templated transcription"/>
    <property type="evidence" value="ECO:0007669"/>
    <property type="project" value="UniProtKB-ARBA"/>
</dbReference>
<keyword evidence="10" id="KW-1185">Reference proteome</keyword>
<dbReference type="Proteomes" id="UP001178461">
    <property type="component" value="Chromosome 7"/>
</dbReference>
<dbReference type="AlphaFoldDB" id="A0AA35P8R3"/>
<reference evidence="9" key="1">
    <citation type="submission" date="2022-12" db="EMBL/GenBank/DDBJ databases">
        <authorList>
            <person name="Alioto T."/>
            <person name="Alioto T."/>
            <person name="Gomez Garrido J."/>
        </authorList>
    </citation>
    <scope>NUCLEOTIDE SEQUENCE</scope>
</reference>
<organism evidence="9 10">
    <name type="scientific">Podarcis lilfordi</name>
    <name type="common">Lilford's wall lizard</name>
    <dbReference type="NCBI Taxonomy" id="74358"/>
    <lineage>
        <taxon>Eukaryota</taxon>
        <taxon>Metazoa</taxon>
        <taxon>Chordata</taxon>
        <taxon>Craniata</taxon>
        <taxon>Vertebrata</taxon>
        <taxon>Euteleostomi</taxon>
        <taxon>Lepidosauria</taxon>
        <taxon>Squamata</taxon>
        <taxon>Bifurcata</taxon>
        <taxon>Unidentata</taxon>
        <taxon>Episquamata</taxon>
        <taxon>Laterata</taxon>
        <taxon>Lacertibaenia</taxon>
        <taxon>Lacertidae</taxon>
        <taxon>Podarcis</taxon>
    </lineage>
</organism>
<name>A0AA35P8R3_9SAUR</name>
<dbReference type="PANTHER" id="PTHR13068">
    <property type="entry name" value="CGI-12 PROTEIN-RELATED"/>
    <property type="match status" value="1"/>
</dbReference>
<evidence type="ECO:0000256" key="8">
    <source>
        <dbReference type="ARBA" id="ARBA00081775"/>
    </source>
</evidence>
<dbReference type="InterPro" id="IPR038538">
    <property type="entry name" value="MTERF_sf"/>
</dbReference>
<evidence type="ECO:0000313" key="10">
    <source>
        <dbReference type="Proteomes" id="UP001178461"/>
    </source>
</evidence>